<proteinExistence type="inferred from homology"/>
<evidence type="ECO:0000256" key="2">
    <source>
        <dbReference type="ARBA" id="ARBA00022559"/>
    </source>
</evidence>
<dbReference type="SUPFAM" id="SSF56634">
    <property type="entry name" value="Heme-dependent catalase-like"/>
    <property type="match status" value="1"/>
</dbReference>
<evidence type="ECO:0000256" key="8">
    <source>
        <dbReference type="PIRSR" id="PIRSR000296-1"/>
    </source>
</evidence>
<comment type="caution">
    <text evidence="13">The sequence shown here is derived from an EMBL/GenBank/DDBJ whole genome shotgun (WGS) entry which is preliminary data.</text>
</comment>
<keyword evidence="3 7" id="KW-0349">Heme</keyword>
<dbReference type="Proteomes" id="UP000577891">
    <property type="component" value="Unassembled WGS sequence"/>
</dbReference>
<dbReference type="PROSITE" id="PS51402">
    <property type="entry name" value="CATALASE_3"/>
    <property type="match status" value="1"/>
</dbReference>
<evidence type="ECO:0000256" key="9">
    <source>
        <dbReference type="PIRSR" id="PIRSR000296-2"/>
    </source>
</evidence>
<protein>
    <recommendedName>
        <fullName evidence="7">Catalase-related peroxidase</fullName>
        <ecNumber evidence="7">1.11.1.-</ecNumber>
    </recommendedName>
</protein>
<dbReference type="PIRSF" id="PIRSF000296">
    <property type="entry name" value="SrpA"/>
    <property type="match status" value="1"/>
</dbReference>
<comment type="similarity">
    <text evidence="1 7">Belongs to the catalase family.</text>
</comment>
<keyword evidence="4 7" id="KW-0479">Metal-binding</keyword>
<evidence type="ECO:0000256" key="11">
    <source>
        <dbReference type="SAM" id="Phobius"/>
    </source>
</evidence>
<dbReference type="PANTHER" id="PTHR11465">
    <property type="entry name" value="CATALASE"/>
    <property type="match status" value="1"/>
</dbReference>
<dbReference type="InterPro" id="IPR011614">
    <property type="entry name" value="Catalase_core"/>
</dbReference>
<keyword evidence="2 7" id="KW-0575">Peroxidase</keyword>
<evidence type="ECO:0000256" key="6">
    <source>
        <dbReference type="ARBA" id="ARBA00023004"/>
    </source>
</evidence>
<dbReference type="RefSeq" id="WP_182980490.1">
    <property type="nucleotide sequence ID" value="NZ_BAABGB010000008.1"/>
</dbReference>
<comment type="function">
    <text evidence="7">Has an organic peroxide-dependent peroxidase activity.</text>
</comment>
<evidence type="ECO:0000256" key="10">
    <source>
        <dbReference type="SAM" id="MobiDB-lite"/>
    </source>
</evidence>
<dbReference type="GO" id="GO:0042744">
    <property type="term" value="P:hydrogen peroxide catabolic process"/>
    <property type="evidence" value="ECO:0007669"/>
    <property type="project" value="TreeGrafter"/>
</dbReference>
<reference evidence="13 14" key="1">
    <citation type="submission" date="2020-04" db="EMBL/GenBank/DDBJ databases">
        <title>Description of novel Gluconacetobacter.</title>
        <authorList>
            <person name="Sombolestani A."/>
        </authorList>
    </citation>
    <scope>NUCLEOTIDE SEQUENCE [LARGE SCALE GENOMIC DNA]</scope>
    <source>
        <strain evidence="13 14">LMG 27724</strain>
    </source>
</reference>
<name>A0A7W4J3G3_9PROT</name>
<keyword evidence="11" id="KW-0472">Membrane</keyword>
<dbReference type="InterPro" id="IPR020835">
    <property type="entry name" value="Catalase_sf"/>
</dbReference>
<dbReference type="Gene3D" id="1.20.1280.120">
    <property type="match status" value="1"/>
</dbReference>
<feature type="transmembrane region" description="Helical" evidence="11">
    <location>
        <begin position="12"/>
        <end position="32"/>
    </location>
</feature>
<dbReference type="SMART" id="SM01060">
    <property type="entry name" value="Catalase"/>
    <property type="match status" value="1"/>
</dbReference>
<evidence type="ECO:0000256" key="5">
    <source>
        <dbReference type="ARBA" id="ARBA00023002"/>
    </source>
</evidence>
<dbReference type="PANTHER" id="PTHR11465:SF9">
    <property type="entry name" value="CATALASE"/>
    <property type="match status" value="1"/>
</dbReference>
<comment type="cofactor">
    <cofactor evidence="7">
        <name>heme</name>
        <dbReference type="ChEBI" id="CHEBI:30413"/>
    </cofactor>
</comment>
<accession>A0A7W4J3G3</accession>
<feature type="active site" evidence="8">
    <location>
        <position position="64"/>
    </location>
</feature>
<dbReference type="CDD" id="cd08153">
    <property type="entry name" value="srpA_like"/>
    <property type="match status" value="1"/>
</dbReference>
<feature type="domain" description="Catalase core" evidence="12">
    <location>
        <begin position="16"/>
        <end position="363"/>
    </location>
</feature>
<evidence type="ECO:0000259" key="12">
    <source>
        <dbReference type="SMART" id="SM01060"/>
    </source>
</evidence>
<dbReference type="GO" id="GO:0004096">
    <property type="term" value="F:catalase activity"/>
    <property type="evidence" value="ECO:0007669"/>
    <property type="project" value="InterPro"/>
</dbReference>
<dbReference type="AlphaFoldDB" id="A0A7W4J3G3"/>
<evidence type="ECO:0000313" key="14">
    <source>
        <dbReference type="Proteomes" id="UP000577891"/>
    </source>
</evidence>
<dbReference type="EMBL" id="JABEQE010000025">
    <property type="protein sequence ID" value="MBB2174018.1"/>
    <property type="molecule type" value="Genomic_DNA"/>
</dbReference>
<sequence length="364" mass="38920">MATKSSGPPGVALRWAGVVAAPAALALGFLWAGGGFSPHRVTQDRLMSEMHASGSYGHGFRRRHAKGVCVGGWFDASGTAAHLSDAAVFRERHVPVVGRFALAVGQPDVADNPATVRSMALRFMPPDAPEWRTGMNDPPVLALRDARDASDQFLTQRIDPSTGKPDPASMNGFLTNHPWLQKAADEIAHRFVSSGFADDTYHSLDSFLLVASDGAKTPVRWAMVPAQSVAPADERTGDPNYLFRNLVAEIHEHPLQWHLMMTLAGAHDAVDDPSQIWADDDRQIDAGTLTLATVESEDGGPCTGISFDPLALPPGIVPSADPILQVRSAAYMRSFFLRSGETRGPSAVSPVMTATPGQVEGKRS</sequence>
<evidence type="ECO:0000313" key="13">
    <source>
        <dbReference type="EMBL" id="MBB2174018.1"/>
    </source>
</evidence>
<dbReference type="InterPro" id="IPR018028">
    <property type="entry name" value="Catalase"/>
</dbReference>
<dbReference type="Gene3D" id="2.40.180.10">
    <property type="entry name" value="Catalase core domain"/>
    <property type="match status" value="1"/>
</dbReference>
<evidence type="ECO:0000256" key="1">
    <source>
        <dbReference type="ARBA" id="ARBA00005329"/>
    </source>
</evidence>
<evidence type="ECO:0000256" key="7">
    <source>
        <dbReference type="PIRNR" id="PIRNR000296"/>
    </source>
</evidence>
<dbReference type="GO" id="GO:0005737">
    <property type="term" value="C:cytoplasm"/>
    <property type="evidence" value="ECO:0007669"/>
    <property type="project" value="TreeGrafter"/>
</dbReference>
<evidence type="ECO:0000256" key="3">
    <source>
        <dbReference type="ARBA" id="ARBA00022617"/>
    </source>
</evidence>
<keyword evidence="11" id="KW-1133">Transmembrane helix</keyword>
<dbReference type="EC" id="1.11.1.-" evidence="7"/>
<keyword evidence="14" id="KW-1185">Reference proteome</keyword>
<keyword evidence="5 7" id="KW-0560">Oxidoreductase</keyword>
<gene>
    <name evidence="13" type="ORF">HLH35_18170</name>
</gene>
<dbReference type="GO" id="GO:0046872">
    <property type="term" value="F:metal ion binding"/>
    <property type="evidence" value="ECO:0007669"/>
    <property type="project" value="UniProtKB-KW"/>
</dbReference>
<feature type="binding site" description="axial binding residue" evidence="9">
    <location>
        <position position="331"/>
    </location>
    <ligand>
        <name>heme</name>
        <dbReference type="ChEBI" id="CHEBI:30413"/>
    </ligand>
    <ligandPart>
        <name>Fe</name>
        <dbReference type="ChEBI" id="CHEBI:18248"/>
    </ligandPart>
</feature>
<keyword evidence="11" id="KW-0812">Transmembrane</keyword>
<organism evidence="13 14">
    <name type="scientific">Gluconacetobacter asukensis</name>
    <dbReference type="NCBI Taxonomy" id="1017181"/>
    <lineage>
        <taxon>Bacteria</taxon>
        <taxon>Pseudomonadati</taxon>
        <taxon>Pseudomonadota</taxon>
        <taxon>Alphaproteobacteria</taxon>
        <taxon>Acetobacterales</taxon>
        <taxon>Acetobacteraceae</taxon>
        <taxon>Gluconacetobacter</taxon>
    </lineage>
</organism>
<evidence type="ECO:0000256" key="4">
    <source>
        <dbReference type="ARBA" id="ARBA00022723"/>
    </source>
</evidence>
<dbReference type="GO" id="GO:0042542">
    <property type="term" value="P:response to hydrogen peroxide"/>
    <property type="evidence" value="ECO:0007669"/>
    <property type="project" value="TreeGrafter"/>
</dbReference>
<dbReference type="InterPro" id="IPR024168">
    <property type="entry name" value="Catalase_SrpA-type_pred"/>
</dbReference>
<dbReference type="Pfam" id="PF00199">
    <property type="entry name" value="Catalase"/>
    <property type="match status" value="1"/>
</dbReference>
<feature type="region of interest" description="Disordered" evidence="10">
    <location>
        <begin position="342"/>
        <end position="364"/>
    </location>
</feature>
<dbReference type="GO" id="GO:0020037">
    <property type="term" value="F:heme binding"/>
    <property type="evidence" value="ECO:0007669"/>
    <property type="project" value="InterPro"/>
</dbReference>
<keyword evidence="6 7" id="KW-0408">Iron</keyword>